<keyword evidence="2" id="KW-1185">Reference proteome</keyword>
<geneLocation type="plasmid" evidence="1 2">
    <name>PPGU16_p1</name>
</geneLocation>
<gene>
    <name evidence="1" type="ORF">PPGU16_63670</name>
</gene>
<dbReference type="SUPFAM" id="SSF53187">
    <property type="entry name" value="Zn-dependent exopeptidases"/>
    <property type="match status" value="1"/>
</dbReference>
<dbReference type="Gene3D" id="3.40.630.40">
    <property type="entry name" value="Zn-dependent exopeptidases"/>
    <property type="match status" value="1"/>
</dbReference>
<evidence type="ECO:0000313" key="2">
    <source>
        <dbReference type="Proteomes" id="UP000510888"/>
    </source>
</evidence>
<dbReference type="InterPro" id="IPR007709">
    <property type="entry name" value="N-FG_amidohydro"/>
</dbReference>
<protein>
    <submittedName>
        <fullName evidence="1">N-formylglutamate deformylase</fullName>
    </submittedName>
</protein>
<proteinExistence type="predicted"/>
<dbReference type="KEGG" id="plad:PPGU16_63670"/>
<accession>A0A7I8BZB4</accession>
<keyword evidence="1" id="KW-0614">Plasmid</keyword>
<dbReference type="RefSeq" id="WP_180726759.1">
    <property type="nucleotide sequence ID" value="NZ_AP023176.1"/>
</dbReference>
<reference evidence="1 2" key="1">
    <citation type="journal article" date="2020" name="Genes (Basel)">
        <title>Genomic Comparison of Insect Gut Symbionts from Divergent Burkholderia Subclades.</title>
        <authorList>
            <person name="Takeshita K."/>
            <person name="Kikuchi Y."/>
        </authorList>
    </citation>
    <scope>NUCLEOTIDE SEQUENCE [LARGE SCALE GENOMIC DNA]</scope>
    <source>
        <strain evidence="1 2">PGU16</strain>
        <plasmid evidence="1 2">PPGU16_p1</plasmid>
    </source>
</reference>
<dbReference type="Pfam" id="PF05013">
    <property type="entry name" value="FGase"/>
    <property type="match status" value="1"/>
</dbReference>
<dbReference type="EMBL" id="AP023176">
    <property type="protein sequence ID" value="BCF93300.1"/>
    <property type="molecule type" value="Genomic_DNA"/>
</dbReference>
<evidence type="ECO:0000313" key="1">
    <source>
        <dbReference type="EMBL" id="BCF93300.1"/>
    </source>
</evidence>
<name>A0A7I8BZB4_9BURK</name>
<dbReference type="AlphaFoldDB" id="A0A7I8BZB4"/>
<sequence>MQNMAFGQVYRADSPILVATPHTGTAIPDDLLQHPAWVPIAGRLADPAGIALQAAAGRHGASVVSALYHPCVIDFNIATDTGPLSPRLNRGGLCRTHTSRGESLYGADGQLPEAEVERRVDRYWRPFHAAVTSELVRLRQMHENVLLLVTHASSWLSPFRNQAGASDCNVGTNQGASCDRQLVSTLTGIVKSCGHSWVVNGKVADVFCAQRYGMPENGIHAIEVEIAGRWRAELEIDARDTVDRKPDAAMDALLEALMKTLRRLPRAEAVSAAAFEDANGHA</sequence>
<dbReference type="Proteomes" id="UP000510888">
    <property type="component" value="Plasmid PPGU16_p1"/>
</dbReference>
<organism evidence="1 2">
    <name type="scientific">Paraburkholderia largidicola</name>
    <dbReference type="NCBI Taxonomy" id="3014751"/>
    <lineage>
        <taxon>Bacteria</taxon>
        <taxon>Pseudomonadati</taxon>
        <taxon>Pseudomonadota</taxon>
        <taxon>Betaproteobacteria</taxon>
        <taxon>Burkholderiales</taxon>
        <taxon>Burkholderiaceae</taxon>
        <taxon>Paraburkholderia</taxon>
    </lineage>
</organism>